<dbReference type="EMBL" id="JALJOT010000014">
    <property type="protein sequence ID" value="KAK9903258.1"/>
    <property type="molecule type" value="Genomic_DNA"/>
</dbReference>
<comment type="caution">
    <text evidence="6">The sequence shown here is derived from an EMBL/GenBank/DDBJ whole genome shotgun (WGS) entry which is preliminary data.</text>
</comment>
<keyword evidence="2" id="KW-0378">Hydrolase</keyword>
<dbReference type="Proteomes" id="UP001491310">
    <property type="component" value="Unassembled WGS sequence"/>
</dbReference>
<dbReference type="EC" id="3.1.1.29" evidence="1"/>
<reference evidence="6 7" key="1">
    <citation type="journal article" date="2024" name="Nat. Commun.">
        <title>Phylogenomics reveals the evolutionary origins of lichenization in chlorophyte algae.</title>
        <authorList>
            <person name="Puginier C."/>
            <person name="Libourel C."/>
            <person name="Otte J."/>
            <person name="Skaloud P."/>
            <person name="Haon M."/>
            <person name="Grisel S."/>
            <person name="Petersen M."/>
            <person name="Berrin J.G."/>
            <person name="Delaux P.M."/>
            <person name="Dal Grande F."/>
            <person name="Keller J."/>
        </authorList>
    </citation>
    <scope>NUCLEOTIDE SEQUENCE [LARGE SCALE GENOMIC DNA]</scope>
    <source>
        <strain evidence="6 7">SAG 216-7</strain>
    </source>
</reference>
<dbReference type="Pfam" id="PF01981">
    <property type="entry name" value="PTH2"/>
    <property type="match status" value="1"/>
</dbReference>
<organism evidence="6 7">
    <name type="scientific">Coccomyxa subellipsoidea</name>
    <dbReference type="NCBI Taxonomy" id="248742"/>
    <lineage>
        <taxon>Eukaryota</taxon>
        <taxon>Viridiplantae</taxon>
        <taxon>Chlorophyta</taxon>
        <taxon>core chlorophytes</taxon>
        <taxon>Trebouxiophyceae</taxon>
        <taxon>Trebouxiophyceae incertae sedis</taxon>
        <taxon>Coccomyxaceae</taxon>
        <taxon>Coccomyxa</taxon>
    </lineage>
</organism>
<evidence type="ECO:0000313" key="7">
    <source>
        <dbReference type="Proteomes" id="UP001491310"/>
    </source>
</evidence>
<evidence type="ECO:0000313" key="6">
    <source>
        <dbReference type="EMBL" id="KAK9903258.1"/>
    </source>
</evidence>
<proteinExistence type="inferred from homology"/>
<dbReference type="SUPFAM" id="SSF102462">
    <property type="entry name" value="Peptidyl-tRNA hydrolase II"/>
    <property type="match status" value="1"/>
</dbReference>
<comment type="similarity">
    <text evidence="3">Belongs to the PTH2 family.</text>
</comment>
<gene>
    <name evidence="6" type="ORF">WJX75_000922</name>
</gene>
<feature type="compositionally biased region" description="Polar residues" evidence="5">
    <location>
        <begin position="7"/>
        <end position="20"/>
    </location>
</feature>
<evidence type="ECO:0000256" key="2">
    <source>
        <dbReference type="ARBA" id="ARBA00022801"/>
    </source>
</evidence>
<feature type="region of interest" description="Disordered" evidence="5">
    <location>
        <begin position="1"/>
        <end position="20"/>
    </location>
</feature>
<dbReference type="Gene3D" id="3.40.1490.10">
    <property type="entry name" value="Bit1"/>
    <property type="match status" value="1"/>
</dbReference>
<comment type="catalytic activity">
    <reaction evidence="4">
        <text>an N-acyl-L-alpha-aminoacyl-tRNA + H2O = an N-acyl-L-amino acid + a tRNA + H(+)</text>
        <dbReference type="Rhea" id="RHEA:54448"/>
        <dbReference type="Rhea" id="RHEA-COMP:10123"/>
        <dbReference type="Rhea" id="RHEA-COMP:13883"/>
        <dbReference type="ChEBI" id="CHEBI:15377"/>
        <dbReference type="ChEBI" id="CHEBI:15378"/>
        <dbReference type="ChEBI" id="CHEBI:59874"/>
        <dbReference type="ChEBI" id="CHEBI:78442"/>
        <dbReference type="ChEBI" id="CHEBI:138191"/>
        <dbReference type="EC" id="3.1.1.29"/>
    </reaction>
</comment>
<dbReference type="InterPro" id="IPR002833">
    <property type="entry name" value="PTH2"/>
</dbReference>
<accession>A0ABR2YDY0</accession>
<dbReference type="InterPro" id="IPR023476">
    <property type="entry name" value="Pep_tRNA_hydro_II_dom_sf"/>
</dbReference>
<sequence length="159" mass="17435">MADASSVPDTPRTNGSIDTDLQRFGNQFNQQENHPANAWNGSSVEEGEDTLVLAFLVRLDLQMSTGAAAKYCCTACLGQFKKLYKIKSVDLRQWELTNGKKVCLGVSNEEAMLDIQAVARKKGIPTRTVMDERSAKTVLALGPARATDLNPLLLHLKEI</sequence>
<dbReference type="PANTHER" id="PTHR12649">
    <property type="entry name" value="PEPTIDYL-TRNA HYDROLASE 2"/>
    <property type="match status" value="1"/>
</dbReference>
<evidence type="ECO:0000256" key="1">
    <source>
        <dbReference type="ARBA" id="ARBA00013260"/>
    </source>
</evidence>
<evidence type="ECO:0000256" key="3">
    <source>
        <dbReference type="ARBA" id="ARBA00038050"/>
    </source>
</evidence>
<keyword evidence="7" id="KW-1185">Reference proteome</keyword>
<evidence type="ECO:0000256" key="4">
    <source>
        <dbReference type="ARBA" id="ARBA00048707"/>
    </source>
</evidence>
<evidence type="ECO:0000256" key="5">
    <source>
        <dbReference type="SAM" id="MobiDB-lite"/>
    </source>
</evidence>
<protein>
    <recommendedName>
        <fullName evidence="1">peptidyl-tRNA hydrolase</fullName>
        <ecNumber evidence="1">3.1.1.29</ecNumber>
    </recommendedName>
</protein>
<dbReference type="PANTHER" id="PTHR12649:SF11">
    <property type="entry name" value="PEPTIDYL-TRNA HYDROLASE 2, MITOCHONDRIAL"/>
    <property type="match status" value="1"/>
</dbReference>
<name>A0ABR2YDY0_9CHLO</name>